<dbReference type="AlphaFoldDB" id="A0A8J2H4Y4"/>
<keyword evidence="3" id="KW-1185">Reference proteome</keyword>
<name>A0A8J2H4Y4_COTCN</name>
<protein>
    <recommendedName>
        <fullName evidence="1">Mutator-like transposase domain-containing protein</fullName>
    </recommendedName>
</protein>
<comment type="caution">
    <text evidence="2">The sequence shown here is derived from an EMBL/GenBank/DDBJ whole genome shotgun (WGS) entry which is preliminary data.</text>
</comment>
<dbReference type="InterPro" id="IPR049012">
    <property type="entry name" value="Mutator_transp_dom"/>
</dbReference>
<evidence type="ECO:0000313" key="3">
    <source>
        <dbReference type="Proteomes" id="UP000786811"/>
    </source>
</evidence>
<dbReference type="Pfam" id="PF20700">
    <property type="entry name" value="Mutator"/>
    <property type="match status" value="1"/>
</dbReference>
<dbReference type="Proteomes" id="UP000786811">
    <property type="component" value="Unassembled WGS sequence"/>
</dbReference>
<gene>
    <name evidence="2" type="ORF">HICCMSTLAB_LOCUS359</name>
</gene>
<dbReference type="OrthoDB" id="7699654at2759"/>
<feature type="domain" description="Mutator-like transposase" evidence="1">
    <location>
        <begin position="31"/>
        <end position="183"/>
    </location>
</feature>
<accession>A0A8J2H4Y4</accession>
<proteinExistence type="predicted"/>
<organism evidence="2 3">
    <name type="scientific">Cotesia congregata</name>
    <name type="common">Parasitoid wasp</name>
    <name type="synonym">Apanteles congregatus</name>
    <dbReference type="NCBI Taxonomy" id="51543"/>
    <lineage>
        <taxon>Eukaryota</taxon>
        <taxon>Metazoa</taxon>
        <taxon>Ecdysozoa</taxon>
        <taxon>Arthropoda</taxon>
        <taxon>Hexapoda</taxon>
        <taxon>Insecta</taxon>
        <taxon>Pterygota</taxon>
        <taxon>Neoptera</taxon>
        <taxon>Endopterygota</taxon>
        <taxon>Hymenoptera</taxon>
        <taxon>Apocrita</taxon>
        <taxon>Ichneumonoidea</taxon>
        <taxon>Braconidae</taxon>
        <taxon>Microgastrinae</taxon>
        <taxon>Cotesia</taxon>
    </lineage>
</organism>
<evidence type="ECO:0000313" key="2">
    <source>
        <dbReference type="EMBL" id="CAG5073416.1"/>
    </source>
</evidence>
<sequence>MPPEITKDIFPQLHLLDIHSQNNDNLFDTDLGEIINIVVSFDMGWTKRGNGRSYDSLNGYSTIIGFLSGKILDYATKNRKCDLGHKKDHDCRLNFHSSAKAMEAAAGVQLVNHSTILKEAGLQVRVIIGDKDSSMIAVVRADNPTKKFHKLSDKNHLAKNFGKELYGMQSKYKELTRKNARKKVNCNIHSNSG</sequence>
<evidence type="ECO:0000259" key="1">
    <source>
        <dbReference type="Pfam" id="PF20700"/>
    </source>
</evidence>
<dbReference type="EMBL" id="CAJNRD030001114">
    <property type="protein sequence ID" value="CAG5073416.1"/>
    <property type="molecule type" value="Genomic_DNA"/>
</dbReference>
<reference evidence="2" key="1">
    <citation type="submission" date="2021-04" db="EMBL/GenBank/DDBJ databases">
        <authorList>
            <person name="Chebbi M.A.C M."/>
        </authorList>
    </citation>
    <scope>NUCLEOTIDE SEQUENCE</scope>
</reference>